<evidence type="ECO:0000313" key="2">
    <source>
        <dbReference type="Proteomes" id="UP000501669"/>
    </source>
</evidence>
<evidence type="ECO:0000313" key="1">
    <source>
        <dbReference type="EMBL" id="QJP96969.1"/>
    </source>
</evidence>
<dbReference type="Proteomes" id="UP000501669">
    <property type="component" value="Chromosome"/>
</dbReference>
<dbReference type="EMBL" id="CP027561">
    <property type="protein sequence ID" value="QJP96969.1"/>
    <property type="molecule type" value="Genomic_DNA"/>
</dbReference>
<accession>A0A7Z3H0T8</accession>
<organism evidence="1 2">
    <name type="scientific">Pseudomonas fluorescens</name>
    <dbReference type="NCBI Taxonomy" id="294"/>
    <lineage>
        <taxon>Bacteria</taxon>
        <taxon>Pseudomonadati</taxon>
        <taxon>Pseudomonadota</taxon>
        <taxon>Gammaproteobacteria</taxon>
        <taxon>Pseudomonadales</taxon>
        <taxon>Pseudomonadaceae</taxon>
        <taxon>Pseudomonas</taxon>
    </lineage>
</organism>
<sequence>MKTPRLVRGVFFHLHKTLRTNAKPVGASLLAMAECQPPETLTGIPLSRAGSLPQGIRCATKMKLLSWNSMPCD</sequence>
<protein>
    <submittedName>
        <fullName evidence="1">Uncharacterized protein</fullName>
    </submittedName>
</protein>
<proteinExistence type="predicted"/>
<dbReference type="AlphaFoldDB" id="A0A7Z3H0T8"/>
<name>A0A7Z3H0T8_PSEFL</name>
<gene>
    <name evidence="1" type="ORF">C6Y56_21225</name>
</gene>
<reference evidence="1 2" key="1">
    <citation type="submission" date="2018-03" db="EMBL/GenBank/DDBJ databases">
        <title>Complete genome sequence of Pseudomonas fluorescens sp. G7.</title>
        <authorList>
            <person name="Gao C.-H."/>
            <person name="Li Z."/>
            <person name="Cai P."/>
        </authorList>
    </citation>
    <scope>NUCLEOTIDE SEQUENCE [LARGE SCALE GENOMIC DNA]</scope>
    <source>
        <strain evidence="1 2">G7</strain>
    </source>
</reference>